<dbReference type="InterPro" id="IPR016152">
    <property type="entry name" value="PTrfase/Anion_transptr"/>
</dbReference>
<keyword evidence="7" id="KW-0598">Phosphotransferase system</keyword>
<dbReference type="GO" id="GO:0009401">
    <property type="term" value="P:phosphoenolpyruvate-dependent sugar phosphotransferase system"/>
    <property type="evidence" value="ECO:0007669"/>
    <property type="project" value="UniProtKB-KW"/>
</dbReference>
<keyword evidence="6" id="KW-0808">Transferase</keyword>
<evidence type="ECO:0000256" key="8">
    <source>
        <dbReference type="ARBA" id="ARBA00022777"/>
    </source>
</evidence>
<evidence type="ECO:0000256" key="6">
    <source>
        <dbReference type="ARBA" id="ARBA00022679"/>
    </source>
</evidence>
<keyword evidence="14" id="KW-1185">Reference proteome</keyword>
<evidence type="ECO:0000256" key="9">
    <source>
        <dbReference type="ARBA" id="ARBA00029908"/>
    </source>
</evidence>
<accession>A0A1H9PTE7</accession>
<sequence length="139" mass="15930">MLKKEMIFLDLDLKSKEDVIQFLGNKLYENGYISKDYINSMLKREQEMSTYLKNGIAIPHGIISESIEGIKKNGICIAILKDDIEWDVENKVKIVLAIAADRFTHMEILAKVAKIASDNDKIKKLLEMSEEEIFANYSN</sequence>
<evidence type="ECO:0000256" key="10">
    <source>
        <dbReference type="ARBA" id="ARBA00030956"/>
    </source>
</evidence>
<reference evidence="14" key="1">
    <citation type="submission" date="2016-10" db="EMBL/GenBank/DDBJ databases">
        <authorList>
            <person name="Varghese N."/>
            <person name="Submissions S."/>
        </authorList>
    </citation>
    <scope>NUCLEOTIDE SEQUENCE [LARGE SCALE GENOMIC DNA]</scope>
    <source>
        <strain evidence="14">S1b</strain>
    </source>
</reference>
<evidence type="ECO:0000256" key="2">
    <source>
        <dbReference type="ARBA" id="ARBA00014783"/>
    </source>
</evidence>
<dbReference type="OrthoDB" id="1640042at2"/>
<evidence type="ECO:0000256" key="11">
    <source>
        <dbReference type="ARBA" id="ARBA00030962"/>
    </source>
</evidence>
<dbReference type="SUPFAM" id="SSF55804">
    <property type="entry name" value="Phoshotransferase/anion transport protein"/>
    <property type="match status" value="1"/>
</dbReference>
<dbReference type="PANTHER" id="PTHR30181">
    <property type="entry name" value="MANNITOL PERMEASE IIC COMPONENT"/>
    <property type="match status" value="1"/>
</dbReference>
<organism evidence="13 14">
    <name type="scientific">Lachnobacterium bovis</name>
    <dbReference type="NCBI Taxonomy" id="140626"/>
    <lineage>
        <taxon>Bacteria</taxon>
        <taxon>Bacillati</taxon>
        <taxon>Bacillota</taxon>
        <taxon>Clostridia</taxon>
        <taxon>Lachnospirales</taxon>
        <taxon>Lachnospiraceae</taxon>
        <taxon>Lachnobacterium</taxon>
    </lineage>
</organism>
<dbReference type="Gene3D" id="3.40.930.10">
    <property type="entry name" value="Mannitol-specific EII, Chain A"/>
    <property type="match status" value="1"/>
</dbReference>
<dbReference type="InterPro" id="IPR050893">
    <property type="entry name" value="Sugar_PTS"/>
</dbReference>
<dbReference type="CDD" id="cd00211">
    <property type="entry name" value="PTS_IIA_fru"/>
    <property type="match status" value="1"/>
</dbReference>
<gene>
    <name evidence="13" type="ORF">SAMN02910429_00276</name>
</gene>
<dbReference type="GO" id="GO:0016301">
    <property type="term" value="F:kinase activity"/>
    <property type="evidence" value="ECO:0007669"/>
    <property type="project" value="UniProtKB-KW"/>
</dbReference>
<keyword evidence="3" id="KW-0813">Transport</keyword>
<keyword evidence="8" id="KW-0418">Kinase</keyword>
<evidence type="ECO:0000256" key="7">
    <source>
        <dbReference type="ARBA" id="ARBA00022683"/>
    </source>
</evidence>
<comment type="function">
    <text evidence="1">The phosphoenolpyruvate-dependent sugar phosphotransferase system (sugar PTS), a major carbohydrate active transport system, catalyzes the phosphorylation of incoming sugar substrates concomitantly with their translocation across the cell membrane. The enzyme II CmtAB PTS system is involved in D-mannitol transport.</text>
</comment>
<dbReference type="PROSITE" id="PS51094">
    <property type="entry name" value="PTS_EIIA_TYPE_2"/>
    <property type="match status" value="1"/>
</dbReference>
<name>A0A1H9PTE7_9FIRM</name>
<dbReference type="EMBL" id="FOGW01000005">
    <property type="protein sequence ID" value="SER50853.1"/>
    <property type="molecule type" value="Genomic_DNA"/>
</dbReference>
<evidence type="ECO:0000256" key="1">
    <source>
        <dbReference type="ARBA" id="ARBA00002434"/>
    </source>
</evidence>
<evidence type="ECO:0000259" key="12">
    <source>
        <dbReference type="PROSITE" id="PS51094"/>
    </source>
</evidence>
<evidence type="ECO:0000256" key="5">
    <source>
        <dbReference type="ARBA" id="ARBA00022597"/>
    </source>
</evidence>
<protein>
    <recommendedName>
        <fullName evidence="2">Mannitol-specific phosphotransferase enzyme IIA component</fullName>
    </recommendedName>
    <alternativeName>
        <fullName evidence="10">EIIA</fullName>
    </alternativeName>
    <alternativeName>
        <fullName evidence="11">EIII</fullName>
    </alternativeName>
    <alternativeName>
        <fullName evidence="9">PTS system mannitol-specific EIIA component</fullName>
    </alternativeName>
</protein>
<proteinExistence type="predicted"/>
<dbReference type="PANTHER" id="PTHR30181:SF2">
    <property type="entry name" value="PTS SYSTEM MANNITOL-SPECIFIC EIICBA COMPONENT"/>
    <property type="match status" value="1"/>
</dbReference>
<dbReference type="GO" id="GO:0090563">
    <property type="term" value="F:protein-phosphocysteine-sugar phosphotransferase activity"/>
    <property type="evidence" value="ECO:0007669"/>
    <property type="project" value="TreeGrafter"/>
</dbReference>
<keyword evidence="4" id="KW-0597">Phosphoprotein</keyword>
<dbReference type="Proteomes" id="UP000182471">
    <property type="component" value="Unassembled WGS sequence"/>
</dbReference>
<keyword evidence="5" id="KW-0762">Sugar transport</keyword>
<dbReference type="RefSeq" id="WP_022748570.1">
    <property type="nucleotide sequence ID" value="NZ_FOGW01000005.1"/>
</dbReference>
<dbReference type="AlphaFoldDB" id="A0A1H9PTE7"/>
<evidence type="ECO:0000313" key="14">
    <source>
        <dbReference type="Proteomes" id="UP000182471"/>
    </source>
</evidence>
<feature type="domain" description="PTS EIIA type-2" evidence="12">
    <location>
        <begin position="1"/>
        <end position="139"/>
    </location>
</feature>
<evidence type="ECO:0000256" key="3">
    <source>
        <dbReference type="ARBA" id="ARBA00022448"/>
    </source>
</evidence>
<dbReference type="InterPro" id="IPR002178">
    <property type="entry name" value="PTS_EIIA_type-2_dom"/>
</dbReference>
<evidence type="ECO:0000256" key="4">
    <source>
        <dbReference type="ARBA" id="ARBA00022553"/>
    </source>
</evidence>
<dbReference type="GO" id="GO:0005886">
    <property type="term" value="C:plasma membrane"/>
    <property type="evidence" value="ECO:0007669"/>
    <property type="project" value="TreeGrafter"/>
</dbReference>
<evidence type="ECO:0000313" key="13">
    <source>
        <dbReference type="EMBL" id="SER50853.1"/>
    </source>
</evidence>
<dbReference type="Pfam" id="PF00359">
    <property type="entry name" value="PTS_EIIA_2"/>
    <property type="match status" value="1"/>
</dbReference>